<keyword evidence="2" id="KW-1185">Reference proteome</keyword>
<evidence type="ECO:0000313" key="2">
    <source>
        <dbReference type="Proteomes" id="UP000291078"/>
    </source>
</evidence>
<gene>
    <name evidence="1" type="ORF">EV147_4781</name>
</gene>
<dbReference type="Pfam" id="PF19940">
    <property type="entry name" value="DUF6402"/>
    <property type="match status" value="1"/>
</dbReference>
<organism evidence="1 2">
    <name type="scientific">Cupriavidus agavae</name>
    <dbReference type="NCBI Taxonomy" id="1001822"/>
    <lineage>
        <taxon>Bacteria</taxon>
        <taxon>Pseudomonadati</taxon>
        <taxon>Pseudomonadota</taxon>
        <taxon>Betaproteobacteria</taxon>
        <taxon>Burkholderiales</taxon>
        <taxon>Burkholderiaceae</taxon>
        <taxon>Cupriavidus</taxon>
    </lineage>
</organism>
<evidence type="ECO:0000313" key="1">
    <source>
        <dbReference type="EMBL" id="RZT29582.1"/>
    </source>
</evidence>
<protein>
    <submittedName>
        <fullName evidence="1">Uncharacterized protein</fullName>
    </submittedName>
</protein>
<sequence length="113" mass="12848">MSVASSELSPRTKTQGKTVRVETLYLDEIPGAMDKMGWKVSAAWSRDRCLSKAEIAAYMGLPFRLRSLTFAGFVPVRNADFRRWQNVRNEGGDFFVFSDIHWADPRINHVALP</sequence>
<comment type="caution">
    <text evidence="1">The sequence shown here is derived from an EMBL/GenBank/DDBJ whole genome shotgun (WGS) entry which is preliminary data.</text>
</comment>
<dbReference type="RefSeq" id="WP_130393680.1">
    <property type="nucleotide sequence ID" value="NZ_SGXM01000011.1"/>
</dbReference>
<dbReference type="AlphaFoldDB" id="A0A4Q7RD50"/>
<name>A0A4Q7RD50_9BURK</name>
<dbReference type="Proteomes" id="UP000291078">
    <property type="component" value="Unassembled WGS sequence"/>
</dbReference>
<reference evidence="1 2" key="1">
    <citation type="journal article" date="2015" name="Stand. Genomic Sci.">
        <title>Genomic Encyclopedia of Bacterial and Archaeal Type Strains, Phase III: the genomes of soil and plant-associated and newly described type strains.</title>
        <authorList>
            <person name="Whitman W.B."/>
            <person name="Woyke T."/>
            <person name="Klenk H.P."/>
            <person name="Zhou Y."/>
            <person name="Lilburn T.G."/>
            <person name="Beck B.J."/>
            <person name="De Vos P."/>
            <person name="Vandamme P."/>
            <person name="Eisen J.A."/>
            <person name="Garrity G."/>
            <person name="Hugenholtz P."/>
            <person name="Kyrpides N.C."/>
        </authorList>
    </citation>
    <scope>NUCLEOTIDE SEQUENCE [LARGE SCALE GENOMIC DNA]</scope>
    <source>
        <strain evidence="1 2">ASC-9842</strain>
    </source>
</reference>
<dbReference type="EMBL" id="SGXM01000011">
    <property type="protein sequence ID" value="RZT29582.1"/>
    <property type="molecule type" value="Genomic_DNA"/>
</dbReference>
<dbReference type="InterPro" id="IPR045646">
    <property type="entry name" value="DUF6402"/>
</dbReference>
<dbReference type="OrthoDB" id="6986732at2"/>
<accession>A0A4Q7RD50</accession>
<proteinExistence type="predicted"/>